<organism evidence="3 4">
    <name type="scientific">Digitaria exilis</name>
    <dbReference type="NCBI Taxonomy" id="1010633"/>
    <lineage>
        <taxon>Eukaryota</taxon>
        <taxon>Viridiplantae</taxon>
        <taxon>Streptophyta</taxon>
        <taxon>Embryophyta</taxon>
        <taxon>Tracheophyta</taxon>
        <taxon>Spermatophyta</taxon>
        <taxon>Magnoliopsida</taxon>
        <taxon>Liliopsida</taxon>
        <taxon>Poales</taxon>
        <taxon>Poaceae</taxon>
        <taxon>PACMAD clade</taxon>
        <taxon>Panicoideae</taxon>
        <taxon>Panicodae</taxon>
        <taxon>Paniceae</taxon>
        <taxon>Anthephorinae</taxon>
        <taxon>Digitaria</taxon>
    </lineage>
</organism>
<feature type="region of interest" description="Disordered" evidence="1">
    <location>
        <begin position="567"/>
        <end position="622"/>
    </location>
</feature>
<dbReference type="AlphaFoldDB" id="A0A835BD82"/>
<comment type="caution">
    <text evidence="3">The sequence shown here is derived from an EMBL/GenBank/DDBJ whole genome shotgun (WGS) entry which is preliminary data.</text>
</comment>
<feature type="region of interest" description="Disordered" evidence="1">
    <location>
        <begin position="176"/>
        <end position="213"/>
    </location>
</feature>
<keyword evidence="4" id="KW-1185">Reference proteome</keyword>
<evidence type="ECO:0000313" key="4">
    <source>
        <dbReference type="Proteomes" id="UP000636709"/>
    </source>
</evidence>
<evidence type="ECO:0000313" key="3">
    <source>
        <dbReference type="EMBL" id="KAF8695391.1"/>
    </source>
</evidence>
<evidence type="ECO:0000256" key="2">
    <source>
        <dbReference type="SAM" id="Phobius"/>
    </source>
</evidence>
<protein>
    <submittedName>
        <fullName evidence="3">Uncharacterized protein</fullName>
    </submittedName>
</protein>
<feature type="compositionally biased region" description="Pro residues" evidence="1">
    <location>
        <begin position="608"/>
        <end position="622"/>
    </location>
</feature>
<name>A0A835BD82_9POAL</name>
<proteinExistence type="predicted"/>
<feature type="compositionally biased region" description="Polar residues" evidence="1">
    <location>
        <begin position="176"/>
        <end position="187"/>
    </location>
</feature>
<dbReference type="PANTHER" id="PTHR36369:SF1">
    <property type="entry name" value="TRANSMEMBRANE PROTEIN"/>
    <property type="match status" value="1"/>
</dbReference>
<reference evidence="3" key="1">
    <citation type="submission" date="2020-07" db="EMBL/GenBank/DDBJ databases">
        <title>Genome sequence and genetic diversity analysis of an under-domesticated orphan crop, white fonio (Digitaria exilis).</title>
        <authorList>
            <person name="Bennetzen J.L."/>
            <person name="Chen S."/>
            <person name="Ma X."/>
            <person name="Wang X."/>
            <person name="Yssel A.E.J."/>
            <person name="Chaluvadi S.R."/>
            <person name="Johnson M."/>
            <person name="Gangashetty P."/>
            <person name="Hamidou F."/>
            <person name="Sanogo M.D."/>
            <person name="Zwaenepoel A."/>
            <person name="Wallace J."/>
            <person name="Van De Peer Y."/>
            <person name="Van Deynze A."/>
        </authorList>
    </citation>
    <scope>NUCLEOTIDE SEQUENCE</scope>
    <source>
        <tissue evidence="3">Leaves</tissue>
    </source>
</reference>
<feature type="region of interest" description="Disordered" evidence="1">
    <location>
        <begin position="376"/>
        <end position="422"/>
    </location>
</feature>
<feature type="transmembrane region" description="Helical" evidence="2">
    <location>
        <begin position="337"/>
        <end position="361"/>
    </location>
</feature>
<dbReference type="OrthoDB" id="1921606at2759"/>
<evidence type="ECO:0000256" key="1">
    <source>
        <dbReference type="SAM" id="MobiDB-lite"/>
    </source>
</evidence>
<accession>A0A835BD82</accession>
<keyword evidence="2" id="KW-0472">Membrane</keyword>
<feature type="compositionally biased region" description="Low complexity" evidence="1">
    <location>
        <begin position="407"/>
        <end position="422"/>
    </location>
</feature>
<keyword evidence="2" id="KW-1133">Transmembrane helix</keyword>
<dbReference type="PANTHER" id="PTHR36369">
    <property type="entry name" value="TRANSMEMBRANE PROTEIN"/>
    <property type="match status" value="1"/>
</dbReference>
<feature type="compositionally biased region" description="Basic and acidic residues" evidence="1">
    <location>
        <begin position="199"/>
        <end position="213"/>
    </location>
</feature>
<gene>
    <name evidence="3" type="ORF">HU200_037624</name>
</gene>
<keyword evidence="2" id="KW-0812">Transmembrane</keyword>
<dbReference type="EMBL" id="JACEFO010001897">
    <property type="protein sequence ID" value="KAF8695391.1"/>
    <property type="molecule type" value="Genomic_DNA"/>
</dbReference>
<dbReference type="Proteomes" id="UP000636709">
    <property type="component" value="Unassembled WGS sequence"/>
</dbReference>
<feature type="region of interest" description="Disordered" evidence="1">
    <location>
        <begin position="99"/>
        <end position="120"/>
    </location>
</feature>
<sequence length="622" mass="66382">MSIFEILGRQILQIDKVTTCASLSTGTLVPPQETLLARAQFAARTRTHESSGERVNSAHVRHVPIRPHNILLRVAVCPEHQSSRAASRVDQTVPGASRDAYLDRHSPAPRITSAHDRSTARWLSKAGETNHAWSAPRNARPYLTPMVMIASNPEAAAHGAVAVVEPIGRHRVVSATDYSDVQGQSRSPLPRPDNPLILLRDRDGTNPPPELRERPGAVTLAASLNFFPAGRSGVSHSAIGISRARSPASPREIPTDAVSPASFTNAVVPTPPPIYTLPTRTHPPILHTAPASILHPNHRRDLTTTSHQGTTIASPRMELLDMVPAEAIALRVYSLPAAVAAAGSLYYAWLVAALAAAVGLWRIRAIGASKSGAAGVRRGSAVVDTKPQAQAPPPSPAFEEPPRPADEPAAASSSASEPSTPSKVRFTAYYGVSGADDQDGVVDGVRRCADEDDDDGEATEAVLRRTASAPAERRRASAPWEEREMAVRRRGDLGWYRHIDMAALDGSVVRLWDGELTAASPRARRRRAGLELQEFGSNSAGDLAALRAPAPNSELFASDACLRRRPSPPPPVNALRPSSLCSCVSRQPPPHLSPRSRETGADQGGRRQPPPPSHPPPAPSAP</sequence>